<dbReference type="EMBL" id="JAYDYW010000011">
    <property type="protein sequence ID" value="MEE1674973.1"/>
    <property type="molecule type" value="Genomic_DNA"/>
</dbReference>
<reference evidence="3" key="1">
    <citation type="submission" date="2023-07" db="EMBL/GenBank/DDBJ databases">
        <title>Draft genome sequence of Agarivorans aestuarii strain ZMCS4, a CAZymes producing bacteria isolated from the marine brown algae Clodostephus spongiosus.</title>
        <authorList>
            <person name="Lorente B."/>
            <person name="Cabral C."/>
            <person name="Frias J."/>
            <person name="Faria J."/>
            <person name="Toubarro D."/>
        </authorList>
    </citation>
    <scope>NUCLEOTIDE SEQUENCE [LARGE SCALE GENOMIC DNA]</scope>
    <source>
        <strain evidence="3">ZMCS4</strain>
    </source>
</reference>
<organism evidence="2 3">
    <name type="scientific">Agarivorans aestuarii</name>
    <dbReference type="NCBI Taxonomy" id="1563703"/>
    <lineage>
        <taxon>Bacteria</taxon>
        <taxon>Pseudomonadati</taxon>
        <taxon>Pseudomonadota</taxon>
        <taxon>Gammaproteobacteria</taxon>
        <taxon>Alteromonadales</taxon>
        <taxon>Alteromonadaceae</taxon>
        <taxon>Agarivorans</taxon>
    </lineage>
</organism>
<name>A0ABU7G6E5_9ALTE</name>
<sequence length="109" mass="12260">MAYDLTLAETIRQALADKVEFSERKMFGGLCFMIAGHMCCGIVGKQLMARVGPNQYQDCLALEYASKMTFTGKPMKGMIYVAPEGLISAEQREQWLQYCLNFVHSLPPK</sequence>
<evidence type="ECO:0000259" key="1">
    <source>
        <dbReference type="Pfam" id="PF04993"/>
    </source>
</evidence>
<dbReference type="Gene3D" id="3.30.1460.30">
    <property type="entry name" value="YgaC/TfoX-N like chaperone"/>
    <property type="match status" value="1"/>
</dbReference>
<comment type="caution">
    <text evidence="2">The sequence shown here is derived from an EMBL/GenBank/DDBJ whole genome shotgun (WGS) entry which is preliminary data.</text>
</comment>
<accession>A0ABU7G6E5</accession>
<keyword evidence="3" id="KW-1185">Reference proteome</keyword>
<evidence type="ECO:0000313" key="3">
    <source>
        <dbReference type="Proteomes" id="UP001310248"/>
    </source>
</evidence>
<feature type="domain" description="TfoX N-terminal" evidence="1">
    <location>
        <begin position="15"/>
        <end position="101"/>
    </location>
</feature>
<reference evidence="2 3" key="2">
    <citation type="submission" date="2023-12" db="EMBL/GenBank/DDBJ databases">
        <authorList>
            <consortium name="Cladostephus spongiosus"/>
            <person name="Lorente B."/>
            <person name="Cabral C."/>
            <person name="Frias J."/>
            <person name="Faria J."/>
            <person name="Toubarro D."/>
        </authorList>
    </citation>
    <scope>NUCLEOTIDE SEQUENCE [LARGE SCALE GENOMIC DNA]</scope>
    <source>
        <strain evidence="2 3">ZMCS4</strain>
    </source>
</reference>
<protein>
    <submittedName>
        <fullName evidence="2">TfoX/Sxy family protein</fullName>
    </submittedName>
</protein>
<evidence type="ECO:0000313" key="2">
    <source>
        <dbReference type="EMBL" id="MEE1674973.1"/>
    </source>
</evidence>
<dbReference type="InterPro" id="IPR007076">
    <property type="entry name" value="TfoX_N"/>
</dbReference>
<proteinExistence type="predicted"/>
<gene>
    <name evidence="2" type="ORF">SNR37_000295</name>
</gene>
<dbReference type="SUPFAM" id="SSF159894">
    <property type="entry name" value="YgaC/TfoX-N like"/>
    <property type="match status" value="1"/>
</dbReference>
<dbReference type="Pfam" id="PF04993">
    <property type="entry name" value="TfoX_N"/>
    <property type="match status" value="1"/>
</dbReference>
<dbReference type="RefSeq" id="WP_329775984.1">
    <property type="nucleotide sequence ID" value="NZ_JAYDYW010000011.1"/>
</dbReference>
<dbReference type="Proteomes" id="UP001310248">
    <property type="component" value="Unassembled WGS sequence"/>
</dbReference>